<comment type="function">
    <text evidence="13">DNA-dependent ATPase involved in processing of recombination intermediates, plays a role in repairing DNA breaks. Stimulates the branch migration of RecA-mediated strand transfer reactions, allowing the 3' invading strand to extend heteroduplex DNA faster. Binds ssDNA in the presence of ADP but not other nucleotides, has ATPase activity that is stimulated by ssDNA and various branched DNA structures, but inhibited by SSB. Does not have RecA's homology-searching function.</text>
</comment>
<proteinExistence type="inferred from homology"/>
<dbReference type="InterPro" id="IPR003593">
    <property type="entry name" value="AAA+_ATPase"/>
</dbReference>
<keyword evidence="4 13" id="KW-0863">Zinc-finger</keyword>
<evidence type="ECO:0000313" key="16">
    <source>
        <dbReference type="Proteomes" id="UP000315252"/>
    </source>
</evidence>
<dbReference type="Gene3D" id="3.40.50.300">
    <property type="entry name" value="P-loop containing nucleotide triphosphate hydrolases"/>
    <property type="match status" value="1"/>
</dbReference>
<dbReference type="Pfam" id="PF18073">
    <property type="entry name" value="Zn_ribbon_LapB"/>
    <property type="match status" value="1"/>
</dbReference>
<evidence type="ECO:0000256" key="8">
    <source>
        <dbReference type="ARBA" id="ARBA00023016"/>
    </source>
</evidence>
<dbReference type="GO" id="GO:0005524">
    <property type="term" value="F:ATP binding"/>
    <property type="evidence" value="ECO:0007669"/>
    <property type="project" value="UniProtKB-UniRule"/>
</dbReference>
<evidence type="ECO:0000256" key="10">
    <source>
        <dbReference type="ARBA" id="ARBA00023204"/>
    </source>
</evidence>
<dbReference type="SMART" id="SM00382">
    <property type="entry name" value="AAA"/>
    <property type="match status" value="1"/>
</dbReference>
<keyword evidence="8 11" id="KW-0346">Stress response</keyword>
<dbReference type="GO" id="GO:0005829">
    <property type="term" value="C:cytosol"/>
    <property type="evidence" value="ECO:0007669"/>
    <property type="project" value="TreeGrafter"/>
</dbReference>
<dbReference type="InterPro" id="IPR027417">
    <property type="entry name" value="P-loop_NTPase"/>
</dbReference>
<evidence type="ECO:0000256" key="1">
    <source>
        <dbReference type="ARBA" id="ARBA00022723"/>
    </source>
</evidence>
<dbReference type="FunFam" id="3.40.50.300:FF:000050">
    <property type="entry name" value="DNA repair protein RadA"/>
    <property type="match status" value="1"/>
</dbReference>
<keyword evidence="7 11" id="KW-0067">ATP-binding</keyword>
<sequence>MAKLQSRYVCQSCGAVTAKWLGRCESCGEWNSIIEETPRESVPGGLGQSKGLSGGRRSAGQRLEFVELQGTSEQAPRLPTGIAEFDRVCGGGLVNGSAVLIGGDPGIGKSTLLTQAVAALGSGAGGPPVKCAYISGEEAVDQVRLRARRLGLGGTNILLAAATSVRDIAASLDSQDAPRIVVVDSIQTMYVDSLDSAPGTVTQVRASAQELIRLAKRRGFALLLVGHVTKEGVIAGPKVLEHMVDTVLTFEGERGHPFRILRAVKNRFGPTDEIGVFEMTEDGLSEVANPSALFLAERRGNVSGSAVFAGLEGSRPVLVEIQALVSPSPQATPRRAVIGWDTGRLAMVLAVLEARCGLALAGNEVYLNVAGGLRIGEPAADLAVAAALVSAATDQAVTDETVVFGEIGLSGEVRAVSQADTRLKEAAKLGFTRALIPPRRARTKKRESDHGLEIREIEHLQDLVAMFAAKSVQRRDTGDE</sequence>
<keyword evidence="5" id="KW-0378">Hydrolase</keyword>
<keyword evidence="16" id="KW-1185">Reference proteome</keyword>
<name>A0A545TTZ7_9PROT</name>
<evidence type="ECO:0000256" key="9">
    <source>
        <dbReference type="ARBA" id="ARBA00023125"/>
    </source>
</evidence>
<keyword evidence="10 11" id="KW-0234">DNA repair</keyword>
<comment type="domain">
    <text evidence="11">The middle region has homology to RecA with ATPase motifs including the RadA KNRFG motif, while the C-terminus is homologous to Lon protease.</text>
</comment>
<reference evidence="15 16" key="1">
    <citation type="submission" date="2019-06" db="EMBL/GenBank/DDBJ databases">
        <title>Whole genome sequence for Rhodospirillaceae sp. R148.</title>
        <authorList>
            <person name="Wang G."/>
        </authorList>
    </citation>
    <scope>NUCLEOTIDE SEQUENCE [LARGE SCALE GENOMIC DNA]</scope>
    <source>
        <strain evidence="15 16">R148</strain>
    </source>
</reference>
<dbReference type="GO" id="GO:0140664">
    <property type="term" value="F:ATP-dependent DNA damage sensor activity"/>
    <property type="evidence" value="ECO:0007669"/>
    <property type="project" value="InterPro"/>
</dbReference>
<comment type="similarity">
    <text evidence="11 13">Belongs to the RecA family. RadA subfamily.</text>
</comment>
<evidence type="ECO:0000256" key="2">
    <source>
        <dbReference type="ARBA" id="ARBA00022741"/>
    </source>
</evidence>
<keyword evidence="6 13" id="KW-0862">Zinc</keyword>
<dbReference type="NCBIfam" id="TIGR00416">
    <property type="entry name" value="sms"/>
    <property type="match status" value="1"/>
</dbReference>
<dbReference type="GO" id="GO:0016787">
    <property type="term" value="F:hydrolase activity"/>
    <property type="evidence" value="ECO:0007669"/>
    <property type="project" value="UniProtKB-KW"/>
</dbReference>
<dbReference type="GO" id="GO:0003684">
    <property type="term" value="F:damaged DNA binding"/>
    <property type="evidence" value="ECO:0007669"/>
    <property type="project" value="InterPro"/>
</dbReference>
<evidence type="ECO:0000259" key="14">
    <source>
        <dbReference type="PROSITE" id="PS50162"/>
    </source>
</evidence>
<dbReference type="Gene3D" id="3.30.230.10">
    <property type="match status" value="1"/>
</dbReference>
<evidence type="ECO:0000256" key="6">
    <source>
        <dbReference type="ARBA" id="ARBA00022833"/>
    </source>
</evidence>
<comment type="function">
    <text evidence="11">Plays a role in repairing double-strand DNA breaks, probably involving stabilizing or processing branched DNA or blocked replication forks.</text>
</comment>
<evidence type="ECO:0000256" key="3">
    <source>
        <dbReference type="ARBA" id="ARBA00022763"/>
    </source>
</evidence>
<dbReference type="SUPFAM" id="SSF52540">
    <property type="entry name" value="P-loop containing nucleoside triphosphate hydrolases"/>
    <property type="match status" value="1"/>
</dbReference>
<organism evidence="15 16">
    <name type="scientific">Denitrobaculum tricleocarpae</name>
    <dbReference type="NCBI Taxonomy" id="2591009"/>
    <lineage>
        <taxon>Bacteria</taxon>
        <taxon>Pseudomonadati</taxon>
        <taxon>Pseudomonadota</taxon>
        <taxon>Alphaproteobacteria</taxon>
        <taxon>Rhodospirillales</taxon>
        <taxon>Rhodospirillaceae</taxon>
        <taxon>Denitrobaculum</taxon>
    </lineage>
</organism>
<dbReference type="Pfam" id="PF13541">
    <property type="entry name" value="ChlI"/>
    <property type="match status" value="1"/>
</dbReference>
<dbReference type="PANTHER" id="PTHR32472">
    <property type="entry name" value="DNA REPAIR PROTEIN RADA"/>
    <property type="match status" value="1"/>
</dbReference>
<keyword evidence="2 11" id="KW-0547">Nucleotide-binding</keyword>
<evidence type="ECO:0000256" key="4">
    <source>
        <dbReference type="ARBA" id="ARBA00022771"/>
    </source>
</evidence>
<gene>
    <name evidence="11 15" type="primary">radA</name>
    <name evidence="15" type="ORF">FKG95_11070</name>
</gene>
<feature type="domain" description="RecA family profile 1" evidence="14">
    <location>
        <begin position="74"/>
        <end position="228"/>
    </location>
</feature>
<dbReference type="GO" id="GO:0008270">
    <property type="term" value="F:zinc ion binding"/>
    <property type="evidence" value="ECO:0007669"/>
    <property type="project" value="UniProtKB-KW"/>
</dbReference>
<keyword evidence="9 11" id="KW-0238">DNA-binding</keyword>
<accession>A0A545TTZ7</accession>
<dbReference type="InterPro" id="IPR004504">
    <property type="entry name" value="DNA_repair_RadA"/>
</dbReference>
<evidence type="ECO:0000256" key="5">
    <source>
        <dbReference type="ARBA" id="ARBA00022801"/>
    </source>
</evidence>
<evidence type="ECO:0000256" key="11">
    <source>
        <dbReference type="HAMAP-Rule" id="MF_01498"/>
    </source>
</evidence>
<keyword evidence="1 11" id="KW-0479">Metal-binding</keyword>
<dbReference type="HAMAP" id="MF_01498">
    <property type="entry name" value="RadA_bact"/>
    <property type="match status" value="1"/>
</dbReference>
<feature type="binding site" evidence="11">
    <location>
        <begin position="103"/>
        <end position="110"/>
    </location>
    <ligand>
        <name>ATP</name>
        <dbReference type="ChEBI" id="CHEBI:30616"/>
    </ligand>
</feature>
<dbReference type="PROSITE" id="PS50162">
    <property type="entry name" value="RECA_2"/>
    <property type="match status" value="1"/>
</dbReference>
<dbReference type="InterPro" id="IPR014721">
    <property type="entry name" value="Ribsml_uS5_D2-typ_fold_subgr"/>
</dbReference>
<feature type="short sequence motif" description="RadA KNRFG motif" evidence="11">
    <location>
        <begin position="265"/>
        <end position="269"/>
    </location>
</feature>
<dbReference type="CDD" id="cd01121">
    <property type="entry name" value="RadA_SMS_N"/>
    <property type="match status" value="1"/>
</dbReference>
<evidence type="ECO:0000313" key="15">
    <source>
        <dbReference type="EMBL" id="TQV80690.1"/>
    </source>
</evidence>
<evidence type="ECO:0000256" key="13">
    <source>
        <dbReference type="RuleBase" id="RU003555"/>
    </source>
</evidence>
<dbReference type="RefSeq" id="WP_142896404.1">
    <property type="nucleotide sequence ID" value="NZ_ML660054.1"/>
</dbReference>
<keyword evidence="3 11" id="KW-0227">DNA damage</keyword>
<protein>
    <recommendedName>
        <fullName evidence="11 12">DNA repair protein RadA</fullName>
    </recommendedName>
</protein>
<dbReference type="GO" id="GO:0000725">
    <property type="term" value="P:recombinational repair"/>
    <property type="evidence" value="ECO:0007669"/>
    <property type="project" value="UniProtKB-UniRule"/>
</dbReference>
<dbReference type="AlphaFoldDB" id="A0A545TTZ7"/>
<dbReference type="InterPro" id="IPR020588">
    <property type="entry name" value="RecA_ATP-bd"/>
</dbReference>
<dbReference type="InterPro" id="IPR041166">
    <property type="entry name" value="Rubredoxin_2"/>
</dbReference>
<evidence type="ECO:0000256" key="7">
    <source>
        <dbReference type="ARBA" id="ARBA00022840"/>
    </source>
</evidence>
<dbReference type="EMBL" id="VHSH01000003">
    <property type="protein sequence ID" value="TQV80690.1"/>
    <property type="molecule type" value="Genomic_DNA"/>
</dbReference>
<dbReference type="Proteomes" id="UP000315252">
    <property type="component" value="Unassembled WGS sequence"/>
</dbReference>
<dbReference type="Pfam" id="PF13481">
    <property type="entry name" value="AAA_25"/>
    <property type="match status" value="1"/>
</dbReference>
<dbReference type="PRINTS" id="PR01874">
    <property type="entry name" value="DNAREPAIRADA"/>
</dbReference>
<comment type="caution">
    <text evidence="15">The sequence shown here is derived from an EMBL/GenBank/DDBJ whole genome shotgun (WGS) entry which is preliminary data.</text>
</comment>
<feature type="region of interest" description="Lon-protease-like" evidence="11">
    <location>
        <begin position="364"/>
        <end position="480"/>
    </location>
</feature>
<dbReference type="PANTHER" id="PTHR32472:SF10">
    <property type="entry name" value="DNA REPAIR PROTEIN RADA-LIKE PROTEIN"/>
    <property type="match status" value="1"/>
</dbReference>
<evidence type="ECO:0000256" key="12">
    <source>
        <dbReference type="NCBIfam" id="TIGR00416"/>
    </source>
</evidence>
<dbReference type="SUPFAM" id="SSF54211">
    <property type="entry name" value="Ribosomal protein S5 domain 2-like"/>
    <property type="match status" value="1"/>
</dbReference>
<dbReference type="InterPro" id="IPR020568">
    <property type="entry name" value="Ribosomal_Su5_D2-typ_SF"/>
</dbReference>
<dbReference type="OrthoDB" id="9803906at2"/>